<accession>A0A178T4W5</accession>
<dbReference type="AlphaFoldDB" id="A0A178T4W5"/>
<reference evidence="1 2" key="1">
    <citation type="submission" date="2016-03" db="EMBL/GenBank/DDBJ databases">
        <title>Spore heat resistance.</title>
        <authorList>
            <person name="Boekhorst J."/>
            <person name="Berendsen E.M."/>
            <person name="Wells-Bennik M.H."/>
            <person name="Kuipers O.P."/>
        </authorList>
    </citation>
    <scope>NUCLEOTIDE SEQUENCE [LARGE SCALE GENOMIC DNA]</scope>
    <source>
        <strain evidence="1 2">AF16</strain>
    </source>
</reference>
<organism evidence="1 2">
    <name type="scientific">Anoxybacillus flavithermus</name>
    <dbReference type="NCBI Taxonomy" id="33934"/>
    <lineage>
        <taxon>Bacteria</taxon>
        <taxon>Bacillati</taxon>
        <taxon>Bacillota</taxon>
        <taxon>Bacilli</taxon>
        <taxon>Bacillales</taxon>
        <taxon>Anoxybacillaceae</taxon>
        <taxon>Anoxybacillus</taxon>
    </lineage>
</organism>
<protein>
    <submittedName>
        <fullName evidence="1">Uncharacterized protein</fullName>
    </submittedName>
</protein>
<comment type="caution">
    <text evidence="1">The sequence shown here is derived from an EMBL/GenBank/DDBJ whole genome shotgun (WGS) entry which is preliminary data.</text>
</comment>
<evidence type="ECO:0000313" key="2">
    <source>
        <dbReference type="Proteomes" id="UP000078336"/>
    </source>
</evidence>
<gene>
    <name evidence="1" type="ORF">TAF16_2684</name>
</gene>
<proteinExistence type="predicted"/>
<keyword evidence="2" id="KW-1185">Reference proteome</keyword>
<name>A0A178T4W5_9BACL</name>
<sequence length="48" mass="5819">MICGAIPYSSFKERVQIINKLKKEFRKIKIMVFDDVVIYKYRGKTKYE</sequence>
<evidence type="ECO:0000313" key="1">
    <source>
        <dbReference type="EMBL" id="OAO76337.1"/>
    </source>
</evidence>
<dbReference type="Proteomes" id="UP000078336">
    <property type="component" value="Unassembled WGS sequence"/>
</dbReference>
<dbReference type="EMBL" id="LUCQ01000167">
    <property type="protein sequence ID" value="OAO76337.1"/>
    <property type="molecule type" value="Genomic_DNA"/>
</dbReference>
<dbReference type="PATRIC" id="fig|33934.7.peg.2897"/>